<keyword evidence="1" id="KW-0233">DNA recombination</keyword>
<accession>A0A1H5N7D2</accession>
<reference evidence="3" key="1">
    <citation type="submission" date="2016-10" db="EMBL/GenBank/DDBJ databases">
        <authorList>
            <person name="Varghese N."/>
            <person name="Submissions S."/>
        </authorList>
    </citation>
    <scope>NUCLEOTIDE SEQUENCE [LARGE SCALE GENOMIC DNA]</scope>
    <source>
        <strain evidence="3">LMG 25555</strain>
    </source>
</reference>
<dbReference type="PROSITE" id="PS51898">
    <property type="entry name" value="TYR_RECOMBINASE"/>
    <property type="match status" value="1"/>
</dbReference>
<comment type="caution">
    <text evidence="3">The sequence shown here is derived from an EMBL/GenBank/DDBJ whole genome shotgun (WGS) entry which is preliminary data.</text>
</comment>
<evidence type="ECO:0000259" key="2">
    <source>
        <dbReference type="PROSITE" id="PS51898"/>
    </source>
</evidence>
<dbReference type="GO" id="GO:0015074">
    <property type="term" value="P:DNA integration"/>
    <property type="evidence" value="ECO:0007669"/>
    <property type="project" value="InterPro"/>
</dbReference>
<evidence type="ECO:0000256" key="1">
    <source>
        <dbReference type="ARBA" id="ARBA00023172"/>
    </source>
</evidence>
<dbReference type="InterPro" id="IPR002104">
    <property type="entry name" value="Integrase_catalytic"/>
</dbReference>
<dbReference type="Proteomes" id="UP000183613">
    <property type="component" value="Unassembled WGS sequence"/>
</dbReference>
<evidence type="ECO:0000313" key="3">
    <source>
        <dbReference type="EMBL" id="SEE97522.1"/>
    </source>
</evidence>
<dbReference type="SUPFAM" id="SSF56349">
    <property type="entry name" value="DNA breaking-rejoining enzymes"/>
    <property type="match status" value="1"/>
</dbReference>
<dbReference type="AlphaFoldDB" id="A0A1H5N7D2"/>
<name>A0A1H5N7D2_PSEDM</name>
<protein>
    <submittedName>
        <fullName evidence="3">Phage integrase family protein</fullName>
    </submittedName>
</protein>
<organism evidence="3 4">
    <name type="scientific">Pseudomonas deceptionensis</name>
    <dbReference type="NCBI Taxonomy" id="882211"/>
    <lineage>
        <taxon>Bacteria</taxon>
        <taxon>Pseudomonadati</taxon>
        <taxon>Pseudomonadota</taxon>
        <taxon>Gammaproteobacteria</taxon>
        <taxon>Pseudomonadales</taxon>
        <taxon>Pseudomonadaceae</taxon>
        <taxon>Pseudomonas</taxon>
    </lineage>
</organism>
<dbReference type="InterPro" id="IPR013762">
    <property type="entry name" value="Integrase-like_cat_sf"/>
</dbReference>
<proteinExistence type="predicted"/>
<dbReference type="Gene3D" id="1.10.443.10">
    <property type="entry name" value="Intergrase catalytic core"/>
    <property type="match status" value="1"/>
</dbReference>
<dbReference type="Pfam" id="PF00589">
    <property type="entry name" value="Phage_integrase"/>
    <property type="match status" value="1"/>
</dbReference>
<keyword evidence="4" id="KW-1185">Reference proteome</keyword>
<dbReference type="GO" id="GO:0006310">
    <property type="term" value="P:DNA recombination"/>
    <property type="evidence" value="ECO:0007669"/>
    <property type="project" value="UniProtKB-KW"/>
</dbReference>
<dbReference type="CDD" id="cd00397">
    <property type="entry name" value="DNA_BRE_C"/>
    <property type="match status" value="1"/>
</dbReference>
<evidence type="ECO:0000313" key="4">
    <source>
        <dbReference type="Proteomes" id="UP000183613"/>
    </source>
</evidence>
<sequence>MTCINLRNTMIPQSTKGWLLIDDLSLPRYWATLWADVLRAHLAQTTRGAHLYAIERLYQITDLKIGMGSLDRMLFELDMPSIETALTTFLSTLRNDGNRRGINNNQAWASATSFVSDIVSHLSVSSEPHYGNIQSRLLRLDRLYSQVSPTRPRPPAGIRALPASVVEDLFEIFSPESKRNPFRSPILRWRNFLIFLLMLHLGLRRGEVAMLSSDAIKSDYDPSAGREKYWINITENPYHEEDPRFNAPSLKTANSRRQLPLSEEIVAVADVVQGSRRRAPHSYLLGSQKLKPLSLRSIHRIFEIASEQLSPHAREILSNQGRSHISAHDLRHTCAVYRLGRYVALGDELDLASEKLRVFFGWSPSSPMPRHYARAYFESDSADIWSETYDRLVSTLRSIGGVLP</sequence>
<dbReference type="InterPro" id="IPR011010">
    <property type="entry name" value="DNA_brk_join_enz"/>
</dbReference>
<dbReference type="EMBL" id="FNUD01000002">
    <property type="protein sequence ID" value="SEE97522.1"/>
    <property type="molecule type" value="Genomic_DNA"/>
</dbReference>
<dbReference type="GO" id="GO:0003677">
    <property type="term" value="F:DNA binding"/>
    <property type="evidence" value="ECO:0007669"/>
    <property type="project" value="InterPro"/>
</dbReference>
<gene>
    <name evidence="3" type="ORF">SAMN04489800_3248</name>
</gene>
<feature type="domain" description="Tyr recombinase" evidence="2">
    <location>
        <begin position="160"/>
        <end position="386"/>
    </location>
</feature>